<dbReference type="Proteomes" id="UP000033740">
    <property type="component" value="Unassembled WGS sequence"/>
</dbReference>
<dbReference type="EC" id="3.1.-.-" evidence="6"/>
<accession>A0A0F0LKN5</accession>
<dbReference type="CDD" id="cd09873">
    <property type="entry name" value="PIN_Pae0151-like"/>
    <property type="match status" value="1"/>
</dbReference>
<keyword evidence="1 6" id="KW-1277">Toxin-antitoxin system</keyword>
<organism evidence="8 9">
    <name type="scientific">Microbacterium azadirachtae</name>
    <dbReference type="NCBI Taxonomy" id="582680"/>
    <lineage>
        <taxon>Bacteria</taxon>
        <taxon>Bacillati</taxon>
        <taxon>Actinomycetota</taxon>
        <taxon>Actinomycetes</taxon>
        <taxon>Micrococcales</taxon>
        <taxon>Microbacteriaceae</taxon>
        <taxon>Microbacterium</taxon>
    </lineage>
</organism>
<dbReference type="PANTHER" id="PTHR35901:SF1">
    <property type="entry name" value="EXONUCLEASE VAPC9"/>
    <property type="match status" value="1"/>
</dbReference>
<gene>
    <name evidence="8" type="primary">vapC3_1</name>
    <name evidence="6" type="synonym">vapC</name>
    <name evidence="8" type="ORF">RS86_01569</name>
</gene>
<dbReference type="EMBL" id="JYIX01000032">
    <property type="protein sequence ID" value="KJL33772.1"/>
    <property type="molecule type" value="Genomic_DNA"/>
</dbReference>
<feature type="binding site" evidence="6">
    <location>
        <position position="94"/>
    </location>
    <ligand>
        <name>Mg(2+)</name>
        <dbReference type="ChEBI" id="CHEBI:18420"/>
    </ligand>
</feature>
<keyword evidence="6" id="KW-0800">Toxin</keyword>
<dbReference type="InterPro" id="IPR051619">
    <property type="entry name" value="TypeII_TA_RNase_PINc/VapC"/>
</dbReference>
<evidence type="ECO:0000256" key="2">
    <source>
        <dbReference type="ARBA" id="ARBA00022722"/>
    </source>
</evidence>
<dbReference type="PATRIC" id="fig|582680.6.peg.1617"/>
<dbReference type="RefSeq" id="WP_045271650.1">
    <property type="nucleotide sequence ID" value="NZ_JYIX01000032.1"/>
</dbReference>
<dbReference type="AlphaFoldDB" id="A0A0F0LKN5"/>
<keyword evidence="5 6" id="KW-0460">Magnesium</keyword>
<dbReference type="PANTHER" id="PTHR35901">
    <property type="entry name" value="RIBONUCLEASE VAPC3"/>
    <property type="match status" value="1"/>
</dbReference>
<comment type="similarity">
    <text evidence="6">Belongs to the PINc/VapC protein family.</text>
</comment>
<dbReference type="STRING" id="582680.RS86_01569"/>
<evidence type="ECO:0000256" key="1">
    <source>
        <dbReference type="ARBA" id="ARBA00022649"/>
    </source>
</evidence>
<comment type="cofactor">
    <cofactor evidence="6">
        <name>Mg(2+)</name>
        <dbReference type="ChEBI" id="CHEBI:18420"/>
    </cofactor>
</comment>
<keyword evidence="9" id="KW-1185">Reference proteome</keyword>
<evidence type="ECO:0000259" key="7">
    <source>
        <dbReference type="Pfam" id="PF01850"/>
    </source>
</evidence>
<keyword evidence="2 6" id="KW-0540">Nuclease</keyword>
<evidence type="ECO:0000256" key="5">
    <source>
        <dbReference type="ARBA" id="ARBA00022842"/>
    </source>
</evidence>
<dbReference type="InterPro" id="IPR002716">
    <property type="entry name" value="PIN_dom"/>
</dbReference>
<sequence length="130" mass="14298">MIVVDASAVVELLVDHRTAPQLLDRLVSETLIAPDVLPVETASALRGLHLGGHLDSHDLDVACHDLLRLPIDLHPTLPLIPRVLALRTNFSTYDASYVALAEAFRCPLLTLDLRLAKAARLHCDVEVVEW</sequence>
<dbReference type="HAMAP" id="MF_00265">
    <property type="entry name" value="VapC_Nob1"/>
    <property type="match status" value="1"/>
</dbReference>
<dbReference type="SUPFAM" id="SSF88723">
    <property type="entry name" value="PIN domain-like"/>
    <property type="match status" value="1"/>
</dbReference>
<evidence type="ECO:0000256" key="6">
    <source>
        <dbReference type="HAMAP-Rule" id="MF_00265"/>
    </source>
</evidence>
<dbReference type="InterPro" id="IPR022907">
    <property type="entry name" value="VapC_family"/>
</dbReference>
<dbReference type="Gene3D" id="3.40.50.1010">
    <property type="entry name" value="5'-nuclease"/>
    <property type="match status" value="1"/>
</dbReference>
<name>A0A0F0LKN5_9MICO</name>
<dbReference type="GO" id="GO:0000287">
    <property type="term" value="F:magnesium ion binding"/>
    <property type="evidence" value="ECO:0007669"/>
    <property type="project" value="UniProtKB-UniRule"/>
</dbReference>
<dbReference type="GO" id="GO:0004540">
    <property type="term" value="F:RNA nuclease activity"/>
    <property type="evidence" value="ECO:0007669"/>
    <property type="project" value="InterPro"/>
</dbReference>
<evidence type="ECO:0000256" key="4">
    <source>
        <dbReference type="ARBA" id="ARBA00022801"/>
    </source>
</evidence>
<comment type="function">
    <text evidence="6">Toxic component of a toxin-antitoxin (TA) system. An RNase.</text>
</comment>
<reference evidence="8 9" key="1">
    <citation type="submission" date="2015-02" db="EMBL/GenBank/DDBJ databases">
        <title>Draft genome sequences of ten Microbacterium spp. with emphasis on heavy metal contaminated environments.</title>
        <authorList>
            <person name="Corretto E."/>
        </authorList>
    </citation>
    <scope>NUCLEOTIDE SEQUENCE [LARGE SCALE GENOMIC DNA]</scope>
    <source>
        <strain evidence="8 9">ARN176</strain>
    </source>
</reference>
<evidence type="ECO:0000313" key="8">
    <source>
        <dbReference type="EMBL" id="KJL33772.1"/>
    </source>
</evidence>
<comment type="caution">
    <text evidence="8">The sequence shown here is derived from an EMBL/GenBank/DDBJ whole genome shotgun (WGS) entry which is preliminary data.</text>
</comment>
<keyword evidence="3 6" id="KW-0479">Metal-binding</keyword>
<dbReference type="InterPro" id="IPR029060">
    <property type="entry name" value="PIN-like_dom_sf"/>
</dbReference>
<protein>
    <recommendedName>
        <fullName evidence="6">Ribonuclease VapC</fullName>
        <shortName evidence="6">RNase VapC</shortName>
        <ecNumber evidence="6">3.1.-.-</ecNumber>
    </recommendedName>
    <alternativeName>
        <fullName evidence="6">Toxin VapC</fullName>
    </alternativeName>
</protein>
<dbReference type="Pfam" id="PF01850">
    <property type="entry name" value="PIN"/>
    <property type="match status" value="1"/>
</dbReference>
<keyword evidence="4 6" id="KW-0378">Hydrolase</keyword>
<proteinExistence type="inferred from homology"/>
<feature type="domain" description="PIN" evidence="7">
    <location>
        <begin position="2"/>
        <end position="120"/>
    </location>
</feature>
<dbReference type="GO" id="GO:0016787">
    <property type="term" value="F:hydrolase activity"/>
    <property type="evidence" value="ECO:0007669"/>
    <property type="project" value="UniProtKB-KW"/>
</dbReference>
<dbReference type="InterPro" id="IPR044153">
    <property type="entry name" value="PIN_Pae0151-like"/>
</dbReference>
<evidence type="ECO:0000256" key="3">
    <source>
        <dbReference type="ARBA" id="ARBA00022723"/>
    </source>
</evidence>
<feature type="binding site" evidence="6">
    <location>
        <position position="5"/>
    </location>
    <ligand>
        <name>Mg(2+)</name>
        <dbReference type="ChEBI" id="CHEBI:18420"/>
    </ligand>
</feature>
<dbReference type="GO" id="GO:0090729">
    <property type="term" value="F:toxin activity"/>
    <property type="evidence" value="ECO:0007669"/>
    <property type="project" value="UniProtKB-KW"/>
</dbReference>
<evidence type="ECO:0000313" key="9">
    <source>
        <dbReference type="Proteomes" id="UP000033740"/>
    </source>
</evidence>